<evidence type="ECO:0000313" key="4">
    <source>
        <dbReference type="EMBL" id="EEQ05612.1"/>
    </source>
</evidence>
<dbReference type="NCBIfam" id="NF002486">
    <property type="entry name" value="PRK01752.1"/>
    <property type="match status" value="1"/>
</dbReference>
<dbReference type="Pfam" id="PF17775">
    <property type="entry name" value="YchJ_M-like"/>
    <property type="match status" value="1"/>
</dbReference>
<dbReference type="Gene3D" id="3.10.450.50">
    <property type="match status" value="1"/>
</dbReference>
<dbReference type="Pfam" id="PF02810">
    <property type="entry name" value="SEC-C"/>
    <property type="match status" value="2"/>
</dbReference>
<dbReference type="InterPro" id="IPR032710">
    <property type="entry name" value="NTF2-like_dom_sf"/>
</dbReference>
<evidence type="ECO:0000313" key="5">
    <source>
        <dbReference type="Proteomes" id="UP000010319"/>
    </source>
</evidence>
<reference evidence="4" key="1">
    <citation type="submission" date="2008-12" db="EMBL/GenBank/DDBJ databases">
        <title>Annotation of the Yersinia bercovieri ATCC 43970 genome.</title>
        <authorList>
            <person name="Read T.D."/>
            <person name="Akmal A."/>
            <person name="Bishop-Lilly K."/>
            <person name="Chen P.E."/>
            <person name="Cook C."/>
            <person name="Kiley M.P."/>
            <person name="Lentz S."/>
            <person name="Mateczun A."/>
            <person name="Nagarajan N."/>
            <person name="Nolan N."/>
            <person name="Osborne B.I."/>
            <person name="Pop M."/>
            <person name="Sozhamannan S."/>
            <person name="Stewart A.C."/>
            <person name="Sulakvelidze A."/>
            <person name="Thomason B."/>
            <person name="Willner K."/>
            <person name="Zwick M.E."/>
        </authorList>
    </citation>
    <scope>NUCLEOTIDE SEQUENCE [LARGE SCALE GENOMIC DNA]</scope>
    <source>
        <strain evidence="4">ATCC 43970</strain>
    </source>
</reference>
<evidence type="ECO:0000256" key="1">
    <source>
        <dbReference type="ARBA" id="ARBA00010839"/>
    </source>
</evidence>
<dbReference type="SUPFAM" id="SSF103642">
    <property type="entry name" value="Sec-C motif"/>
    <property type="match status" value="1"/>
</dbReference>
<dbReference type="HAMAP" id="MF_00612">
    <property type="entry name" value="UPF0225"/>
    <property type="match status" value="1"/>
</dbReference>
<comment type="similarity">
    <text evidence="1 2">Belongs to the UPF0225 family.</text>
</comment>
<dbReference type="InterPro" id="IPR048469">
    <property type="entry name" value="YchJ-like_M"/>
</dbReference>
<comment type="caution">
    <text evidence="4">The sequence shown here is derived from an EMBL/GenBank/DDBJ whole genome shotgun (WGS) entry which is preliminary data.</text>
</comment>
<keyword evidence="5" id="KW-1185">Reference proteome</keyword>
<dbReference type="Proteomes" id="UP000010319">
    <property type="component" value="Unassembled WGS sequence"/>
</dbReference>
<protein>
    <recommendedName>
        <fullName evidence="2">UPF0225 protein yberc0001_20790</fullName>
    </recommendedName>
</protein>
<dbReference type="EMBL" id="AALC02000050">
    <property type="protein sequence ID" value="EEQ05612.1"/>
    <property type="molecule type" value="Genomic_DNA"/>
</dbReference>
<evidence type="ECO:0000259" key="3">
    <source>
        <dbReference type="Pfam" id="PF17775"/>
    </source>
</evidence>
<dbReference type="PANTHER" id="PTHR33747:SF1">
    <property type="entry name" value="ADENYLATE CYCLASE-ASSOCIATED CAP C-TERMINAL DOMAIN-CONTAINING PROTEIN"/>
    <property type="match status" value="1"/>
</dbReference>
<dbReference type="InterPro" id="IPR004027">
    <property type="entry name" value="SEC_C_motif"/>
</dbReference>
<name>A0ABP2DZ52_YERBE</name>
<proteinExistence type="inferred from homology"/>
<accession>A0ABP2DZ52</accession>
<sequence>MFSRYRGMMNCFGEILSEQCPCGSTIEYQKCCEPYILGTQIVAKPAILMRSRYSAYVKKDVDYLIKTWHPDCGAQDWRAGIIQSFTQTSWCGLTVIAEMAGSHDDEAFVEFIAHFTDENRVQVSAMHERSRFLRIKEHWYYIDGVRPSVGRNDQCPCGSGKKYKKCCGLSQ</sequence>
<evidence type="ECO:0000256" key="2">
    <source>
        <dbReference type="HAMAP-Rule" id="MF_00612"/>
    </source>
</evidence>
<feature type="domain" description="YchJ-like middle NTF2-like" evidence="3">
    <location>
        <begin position="45"/>
        <end position="144"/>
    </location>
</feature>
<gene>
    <name evidence="4" type="ORF">yberc0001_20790</name>
</gene>
<dbReference type="InterPro" id="IPR023006">
    <property type="entry name" value="YchJ-like"/>
</dbReference>
<dbReference type="NCBIfam" id="NF002449">
    <property type="entry name" value="PRK01617.1"/>
    <property type="match status" value="1"/>
</dbReference>
<dbReference type="SUPFAM" id="SSF54427">
    <property type="entry name" value="NTF2-like"/>
    <property type="match status" value="1"/>
</dbReference>
<dbReference type="PANTHER" id="PTHR33747">
    <property type="entry name" value="UPF0225 PROTEIN SCO1677"/>
    <property type="match status" value="1"/>
</dbReference>
<organism evidence="4 5">
    <name type="scientific">Yersinia bercovieri ATCC 43970</name>
    <dbReference type="NCBI Taxonomy" id="349968"/>
    <lineage>
        <taxon>Bacteria</taxon>
        <taxon>Pseudomonadati</taxon>
        <taxon>Pseudomonadota</taxon>
        <taxon>Gammaproteobacteria</taxon>
        <taxon>Enterobacterales</taxon>
        <taxon>Yersiniaceae</taxon>
        <taxon>Yersinia</taxon>
    </lineage>
</organism>